<dbReference type="Gene3D" id="3.90.1150.10">
    <property type="entry name" value="Aspartate Aminotransferase, domain 1"/>
    <property type="match status" value="1"/>
</dbReference>
<protein>
    <recommendedName>
        <fullName evidence="9">Histidinol-phosphate aminotransferase</fullName>
        <ecNumber evidence="9">2.6.1.9</ecNumber>
    </recommendedName>
    <alternativeName>
        <fullName evidence="9">Imidazole acetol-phosphate transaminase</fullName>
    </alternativeName>
</protein>
<dbReference type="SUPFAM" id="SSF53383">
    <property type="entry name" value="PLP-dependent transferases"/>
    <property type="match status" value="1"/>
</dbReference>
<dbReference type="InterPro" id="IPR015421">
    <property type="entry name" value="PyrdxlP-dep_Trfase_major"/>
</dbReference>
<dbReference type="InterPro" id="IPR015424">
    <property type="entry name" value="PyrdxlP-dep_Trfase"/>
</dbReference>
<comment type="pathway">
    <text evidence="9">Amino-acid biosynthesis; L-histidine biosynthesis; L-histidine from 5-phospho-alpha-D-ribose 1-diphosphate: step 7/9.</text>
</comment>
<dbReference type="Proteomes" id="UP000256388">
    <property type="component" value="Unassembled WGS sequence"/>
</dbReference>
<evidence type="ECO:0000256" key="6">
    <source>
        <dbReference type="ARBA" id="ARBA00022679"/>
    </source>
</evidence>
<feature type="modified residue" description="N6-(pyridoxal phosphate)lysine" evidence="9">
    <location>
        <position position="225"/>
    </location>
</feature>
<evidence type="ECO:0000256" key="4">
    <source>
        <dbReference type="ARBA" id="ARBA00022576"/>
    </source>
</evidence>
<dbReference type="PANTHER" id="PTHR42885">
    <property type="entry name" value="HISTIDINOL-PHOSPHATE AMINOTRANSFERASE-RELATED"/>
    <property type="match status" value="1"/>
</dbReference>
<keyword evidence="8 9" id="KW-0368">Histidine biosynthesis</keyword>
<dbReference type="UniPathway" id="UPA00031">
    <property type="reaction ID" value="UER00012"/>
</dbReference>
<keyword evidence="6 9" id="KW-0808">Transferase</keyword>
<dbReference type="HAMAP" id="MF_01023">
    <property type="entry name" value="HisC_aminotrans_2"/>
    <property type="match status" value="1"/>
</dbReference>
<evidence type="ECO:0000313" key="12">
    <source>
        <dbReference type="Proteomes" id="UP000256388"/>
    </source>
</evidence>
<accession>A0A3E0AGA8</accession>
<evidence type="ECO:0000256" key="2">
    <source>
        <dbReference type="ARBA" id="ARBA00007970"/>
    </source>
</evidence>
<comment type="caution">
    <text evidence="11">The sequence shown here is derived from an EMBL/GenBank/DDBJ whole genome shotgun (WGS) entry which is preliminary data.</text>
</comment>
<reference evidence="11 12" key="1">
    <citation type="submission" date="2018-08" db="EMBL/GenBank/DDBJ databases">
        <title>Genomic Encyclopedia of Type Strains, Phase IV (KMG-IV): sequencing the most valuable type-strain genomes for metagenomic binning, comparative biology and taxonomic classification.</title>
        <authorList>
            <person name="Goeker M."/>
        </authorList>
    </citation>
    <scope>NUCLEOTIDE SEQUENCE [LARGE SCALE GENOMIC DNA]</scope>
    <source>
        <strain evidence="11 12">DSM 23923</strain>
    </source>
</reference>
<dbReference type="InterPro" id="IPR005861">
    <property type="entry name" value="HisP_aminotrans"/>
</dbReference>
<evidence type="ECO:0000259" key="10">
    <source>
        <dbReference type="Pfam" id="PF00155"/>
    </source>
</evidence>
<dbReference type="CDD" id="cd00609">
    <property type="entry name" value="AAT_like"/>
    <property type="match status" value="1"/>
</dbReference>
<keyword evidence="4 9" id="KW-0032">Aminotransferase</keyword>
<keyword evidence="12" id="KW-1185">Reference proteome</keyword>
<dbReference type="EC" id="2.6.1.9" evidence="9"/>
<dbReference type="InterPro" id="IPR004839">
    <property type="entry name" value="Aminotransferase_I/II_large"/>
</dbReference>
<proteinExistence type="inferred from homology"/>
<dbReference type="AlphaFoldDB" id="A0A3E0AGA8"/>
<gene>
    <name evidence="9" type="primary">hisC</name>
    <name evidence="11" type="ORF">DFR64_0530</name>
</gene>
<evidence type="ECO:0000256" key="1">
    <source>
        <dbReference type="ARBA" id="ARBA00001933"/>
    </source>
</evidence>
<dbReference type="GO" id="GO:0004400">
    <property type="term" value="F:histidinol-phosphate transaminase activity"/>
    <property type="evidence" value="ECO:0007669"/>
    <property type="project" value="UniProtKB-UniRule"/>
</dbReference>
<evidence type="ECO:0000256" key="9">
    <source>
        <dbReference type="HAMAP-Rule" id="MF_01023"/>
    </source>
</evidence>
<dbReference type="Gene3D" id="3.40.640.10">
    <property type="entry name" value="Type I PLP-dependent aspartate aminotransferase-like (Major domain)"/>
    <property type="match status" value="1"/>
</dbReference>
<keyword evidence="7 9" id="KW-0663">Pyridoxal phosphate</keyword>
<comment type="catalytic activity">
    <reaction evidence="9">
        <text>L-histidinol phosphate + 2-oxoglutarate = 3-(imidazol-4-yl)-2-oxopropyl phosphate + L-glutamate</text>
        <dbReference type="Rhea" id="RHEA:23744"/>
        <dbReference type="ChEBI" id="CHEBI:16810"/>
        <dbReference type="ChEBI" id="CHEBI:29985"/>
        <dbReference type="ChEBI" id="CHEBI:57766"/>
        <dbReference type="ChEBI" id="CHEBI:57980"/>
        <dbReference type="EC" id="2.6.1.9"/>
    </reaction>
</comment>
<sequence length="364" mass="40470">MSRAQEFLRPMVREMPGYEPILSVERMTAEYGMAPEELIKLDANENPYGALPEVREALGRLAAPQIYPDPECSALRQRLAWYHGVEEERIVVGAGLDEVIDLIMRACIDPGDAILNCPPTFSMYAFDGGMRGARIINVARKADFSLDMDGIRKAVETEQPRLLILPNPNNPDGGVLSTNEFQQLAELPLLLVMDEAYIQFYGEEHSVMDEVAKRDNLVVLRTFSKWAGLAGLRIGYGVFPVEIAAALMKIKQPYNVSVAAQVAATVTMDNIGKTKAVIARIREQREVLCAGLAQIEWLEALPSQANFVLCRVKGKKARQVTEELRKQGILVRCFDQPGLSNALRISVGTAEQMQRLLTALKELR</sequence>
<dbReference type="GO" id="GO:0030170">
    <property type="term" value="F:pyridoxal phosphate binding"/>
    <property type="evidence" value="ECO:0007669"/>
    <property type="project" value="InterPro"/>
</dbReference>
<comment type="subunit">
    <text evidence="3 9">Homodimer.</text>
</comment>
<dbReference type="EMBL" id="QUMS01000001">
    <property type="protein sequence ID" value="REG10671.1"/>
    <property type="molecule type" value="Genomic_DNA"/>
</dbReference>
<name>A0A3E0AGA8_9CHLR</name>
<dbReference type="RefSeq" id="WP_116223838.1">
    <property type="nucleotide sequence ID" value="NZ_AP018437.1"/>
</dbReference>
<comment type="cofactor">
    <cofactor evidence="1 9">
        <name>pyridoxal 5'-phosphate</name>
        <dbReference type="ChEBI" id="CHEBI:597326"/>
    </cofactor>
</comment>
<evidence type="ECO:0000256" key="8">
    <source>
        <dbReference type="ARBA" id="ARBA00023102"/>
    </source>
</evidence>
<feature type="domain" description="Aminotransferase class I/classII large" evidence="10">
    <location>
        <begin position="37"/>
        <end position="360"/>
    </location>
</feature>
<evidence type="ECO:0000313" key="11">
    <source>
        <dbReference type="EMBL" id="REG10671.1"/>
    </source>
</evidence>
<dbReference type="PANTHER" id="PTHR42885:SF2">
    <property type="entry name" value="HISTIDINOL-PHOSPHATE AMINOTRANSFERASE"/>
    <property type="match status" value="1"/>
</dbReference>
<dbReference type="NCBIfam" id="TIGR01141">
    <property type="entry name" value="hisC"/>
    <property type="match status" value="1"/>
</dbReference>
<evidence type="ECO:0000256" key="7">
    <source>
        <dbReference type="ARBA" id="ARBA00022898"/>
    </source>
</evidence>
<keyword evidence="5 9" id="KW-0028">Amino-acid biosynthesis</keyword>
<evidence type="ECO:0000256" key="5">
    <source>
        <dbReference type="ARBA" id="ARBA00022605"/>
    </source>
</evidence>
<dbReference type="InterPro" id="IPR015422">
    <property type="entry name" value="PyrdxlP-dep_Trfase_small"/>
</dbReference>
<dbReference type="OrthoDB" id="9813612at2"/>
<dbReference type="GO" id="GO:0000105">
    <property type="term" value="P:L-histidine biosynthetic process"/>
    <property type="evidence" value="ECO:0007669"/>
    <property type="project" value="UniProtKB-UniRule"/>
</dbReference>
<organism evidence="11 12">
    <name type="scientific">Pelolinea submarina</name>
    <dbReference type="NCBI Taxonomy" id="913107"/>
    <lineage>
        <taxon>Bacteria</taxon>
        <taxon>Bacillati</taxon>
        <taxon>Chloroflexota</taxon>
        <taxon>Anaerolineae</taxon>
        <taxon>Anaerolineales</taxon>
        <taxon>Anaerolineaceae</taxon>
        <taxon>Pelolinea</taxon>
    </lineage>
</organism>
<evidence type="ECO:0000256" key="3">
    <source>
        <dbReference type="ARBA" id="ARBA00011738"/>
    </source>
</evidence>
<comment type="similarity">
    <text evidence="2 9">Belongs to the class-II pyridoxal-phosphate-dependent aminotransferase family. Histidinol-phosphate aminotransferase subfamily.</text>
</comment>
<dbReference type="Pfam" id="PF00155">
    <property type="entry name" value="Aminotran_1_2"/>
    <property type="match status" value="1"/>
</dbReference>